<dbReference type="Proteomes" id="UP001054945">
    <property type="component" value="Unassembled WGS sequence"/>
</dbReference>
<name>A0AAV4VRC6_CAEEX</name>
<organism evidence="1 2">
    <name type="scientific">Caerostris extrusa</name>
    <name type="common">Bark spider</name>
    <name type="synonym">Caerostris bankana</name>
    <dbReference type="NCBI Taxonomy" id="172846"/>
    <lineage>
        <taxon>Eukaryota</taxon>
        <taxon>Metazoa</taxon>
        <taxon>Ecdysozoa</taxon>
        <taxon>Arthropoda</taxon>
        <taxon>Chelicerata</taxon>
        <taxon>Arachnida</taxon>
        <taxon>Araneae</taxon>
        <taxon>Araneomorphae</taxon>
        <taxon>Entelegynae</taxon>
        <taxon>Araneoidea</taxon>
        <taxon>Araneidae</taxon>
        <taxon>Caerostris</taxon>
    </lineage>
</organism>
<comment type="caution">
    <text evidence="1">The sequence shown here is derived from an EMBL/GenBank/DDBJ whole genome shotgun (WGS) entry which is preliminary data.</text>
</comment>
<keyword evidence="2" id="KW-1185">Reference proteome</keyword>
<proteinExistence type="predicted"/>
<evidence type="ECO:0000313" key="1">
    <source>
        <dbReference type="EMBL" id="GIY72139.1"/>
    </source>
</evidence>
<dbReference type="AlphaFoldDB" id="A0AAV4VRC6"/>
<sequence length="142" mass="16066">MVHDFSDHIQLWLNLGSSFAIIRCIIQAKLFDQNVKPSLYTLWQGREDPAEGATRWQEASDGTDKSLVQMFYALFETKRPDVTPTHSERPAVLRMRGGLAQAAETKLTETPTISKILTFLFSSSVKKYMNLSLFSPELVILS</sequence>
<reference evidence="1 2" key="1">
    <citation type="submission" date="2021-06" db="EMBL/GenBank/DDBJ databases">
        <title>Caerostris extrusa draft genome.</title>
        <authorList>
            <person name="Kono N."/>
            <person name="Arakawa K."/>
        </authorList>
    </citation>
    <scope>NUCLEOTIDE SEQUENCE [LARGE SCALE GENOMIC DNA]</scope>
</reference>
<evidence type="ECO:0000313" key="2">
    <source>
        <dbReference type="Proteomes" id="UP001054945"/>
    </source>
</evidence>
<dbReference type="EMBL" id="BPLR01014900">
    <property type="protein sequence ID" value="GIY72139.1"/>
    <property type="molecule type" value="Genomic_DNA"/>
</dbReference>
<protein>
    <submittedName>
        <fullName evidence="1">Uncharacterized protein</fullName>
    </submittedName>
</protein>
<accession>A0AAV4VRC6</accession>
<gene>
    <name evidence="1" type="ORF">CEXT_461911</name>
</gene>